<dbReference type="SUPFAM" id="SSF53474">
    <property type="entry name" value="alpha/beta-Hydrolases"/>
    <property type="match status" value="1"/>
</dbReference>
<dbReference type="RefSeq" id="WP_168917864.1">
    <property type="nucleotide sequence ID" value="NZ_CP050804.1"/>
</dbReference>
<dbReference type="EMBL" id="CP050804">
    <property type="protein sequence ID" value="QJC21925.1"/>
    <property type="molecule type" value="Genomic_DNA"/>
</dbReference>
<proteinExistence type="predicted"/>
<evidence type="ECO:0000313" key="4">
    <source>
        <dbReference type="Proteomes" id="UP000502298"/>
    </source>
</evidence>
<dbReference type="InterPro" id="IPR050300">
    <property type="entry name" value="GDXG_lipolytic_enzyme"/>
</dbReference>
<reference evidence="3 4" key="1">
    <citation type="submission" date="2020-03" db="EMBL/GenBank/DDBJ databases">
        <title>Complete genome of Arcanobacterium buesumensis sp. nov. strain 2701.</title>
        <authorList>
            <person name="Borowiak M."/>
            <person name="Alssahen M."/>
            <person name="Laemmler C."/>
            <person name="Malorny B."/>
            <person name="Hassan A."/>
            <person name="Prenger-Berninghoff E."/>
            <person name="Ploetz M."/>
            <person name="Abdulmawjood A."/>
        </authorList>
    </citation>
    <scope>NUCLEOTIDE SEQUENCE [LARGE SCALE GENOMIC DNA]</scope>
    <source>
        <strain evidence="3 4">2701</strain>
    </source>
</reference>
<dbReference type="GO" id="GO:0016787">
    <property type="term" value="F:hydrolase activity"/>
    <property type="evidence" value="ECO:0007669"/>
    <property type="project" value="UniProtKB-KW"/>
</dbReference>
<dbReference type="PANTHER" id="PTHR48081">
    <property type="entry name" value="AB HYDROLASE SUPERFAMILY PROTEIN C4A8.06C"/>
    <property type="match status" value="1"/>
</dbReference>
<evidence type="ECO:0000313" key="3">
    <source>
        <dbReference type="EMBL" id="QJC21925.1"/>
    </source>
</evidence>
<dbReference type="Pfam" id="PF07859">
    <property type="entry name" value="Abhydrolase_3"/>
    <property type="match status" value="1"/>
</dbReference>
<dbReference type="Gene3D" id="3.40.50.1820">
    <property type="entry name" value="alpha/beta hydrolase"/>
    <property type="match status" value="1"/>
</dbReference>
<protein>
    <submittedName>
        <fullName evidence="3">Alpha/beta hydrolase fold domain-containing protein</fullName>
    </submittedName>
</protein>
<gene>
    <name evidence="3" type="ORF">HC352_05005</name>
</gene>
<dbReference type="AlphaFoldDB" id="A0A6H2ELH4"/>
<organism evidence="3 4">
    <name type="scientific">Arcanobacterium buesumense</name>
    <dbReference type="NCBI Taxonomy" id="2722751"/>
    <lineage>
        <taxon>Bacteria</taxon>
        <taxon>Bacillati</taxon>
        <taxon>Actinomycetota</taxon>
        <taxon>Actinomycetes</taxon>
        <taxon>Actinomycetales</taxon>
        <taxon>Actinomycetaceae</taxon>
        <taxon>Arcanobacterium</taxon>
    </lineage>
</organism>
<dbReference type="InterPro" id="IPR029058">
    <property type="entry name" value="AB_hydrolase_fold"/>
</dbReference>
<keyword evidence="4" id="KW-1185">Reference proteome</keyword>
<dbReference type="KEGG" id="arca:HC352_05005"/>
<dbReference type="InterPro" id="IPR013094">
    <property type="entry name" value="AB_hydrolase_3"/>
</dbReference>
<feature type="domain" description="Alpha/beta hydrolase fold-3" evidence="2">
    <location>
        <begin position="74"/>
        <end position="280"/>
    </location>
</feature>
<keyword evidence="1 3" id="KW-0378">Hydrolase</keyword>
<name>A0A6H2ELH4_9ACTO</name>
<sequence>MHEAMKKVQRRKADIRENLALPKNTLAQIRDGYLQKRVWWNDGGPQVSRSSIKIGPNNVDVSLYGSHYSSTHAIVYAHGGGWIVGHSQSHDRLLRTLSSECCCPVFSVNYSLAPESKYPTQVCEVADVISYLASRVSHIFLMGDSCGATLMVQTFHALSGDFAVDNLQPNLASASQIAGLGFFYGGYGLVDSPSLRQYSHVAGMTRADLASYEKAIIPAGGDRRVLDMLNVDAQRYPAVYLLSAQIDPLRDDSRALATKIQGVSGNVVYNEIPGVQHEFMQYGRMLPQVAEVIKNVAHWLNANTPHEK</sequence>
<evidence type="ECO:0000259" key="2">
    <source>
        <dbReference type="Pfam" id="PF07859"/>
    </source>
</evidence>
<dbReference type="Proteomes" id="UP000502298">
    <property type="component" value="Chromosome"/>
</dbReference>
<accession>A0A6H2ELH4</accession>
<evidence type="ECO:0000256" key="1">
    <source>
        <dbReference type="ARBA" id="ARBA00022801"/>
    </source>
</evidence>